<sequence length="587" mass="63920">MNPSLRCFCTLTFALLLLPASQTLASVACGKPATAISDIQGQGDTSPLAGHTVTVEGILTLDARPDGGFSGFYLQQADGETDNNPATSEALFVYTRKQTGTVGDRLRVTGTVKEFHGLTELANIRTVVACGSASLPQARALASLRPDMFESLENMRVATTLPLTVIDTWNLARYGELTLATGDQVVPTEYIEPGPRAAGIAARNQHQRILLDDGRGVRQPDPIPWPPGGLTRSNTVRSGDTVRDITGILDYRFGAWRLQPEKPPVFEPVNTRPAPPERPEDPHIRIMTLNLENFFNGDGEGGGFPTARGAATGRAFGLQQRRLVNALQQPDPDILAITELENDGYGRHSAIAQLARALGSEWAFVATPGADGHDEIRTGLLYRSDRVTAEGQPARLDTGVFSRQGRPPLAQTFRPKGQRLALRVVVPHLKSKSCRGASGENRDRNDGQGCYARRRAVAAQALAHWIGGLPETNDLAGTLITGDLNSYFREAPLQVLQREGFTSMVHHFHPCTAQQCEHYTYRYKGEKGSLDYALASSALKPRILNASTWLINTDEPPVQDYRHGFSGTPATPWRSSDHNPVITDIRL</sequence>
<dbReference type="Proteomes" id="UP001596506">
    <property type="component" value="Unassembled WGS sequence"/>
</dbReference>
<keyword evidence="3" id="KW-0378">Hydrolase</keyword>
<keyword evidence="3" id="KW-0540">Nuclease</keyword>
<organism evidence="3 4">
    <name type="scientific">Marinobacter aromaticivorans</name>
    <dbReference type="NCBI Taxonomy" id="1494078"/>
    <lineage>
        <taxon>Bacteria</taxon>
        <taxon>Pseudomonadati</taxon>
        <taxon>Pseudomonadota</taxon>
        <taxon>Gammaproteobacteria</taxon>
        <taxon>Pseudomonadales</taxon>
        <taxon>Marinobacteraceae</taxon>
        <taxon>Marinobacter</taxon>
    </lineage>
</organism>
<evidence type="ECO:0000256" key="1">
    <source>
        <dbReference type="SAM" id="SignalP"/>
    </source>
</evidence>
<dbReference type="Gene3D" id="3.60.10.10">
    <property type="entry name" value="Endonuclease/exonuclease/phosphatase"/>
    <property type="match status" value="1"/>
</dbReference>
<name>A0ABW2IV76_9GAMM</name>
<dbReference type="EMBL" id="JBHTBD010000002">
    <property type="protein sequence ID" value="MFC7294665.1"/>
    <property type="molecule type" value="Genomic_DNA"/>
</dbReference>
<feature type="chain" id="PRO_5045418291" evidence="1">
    <location>
        <begin position="26"/>
        <end position="587"/>
    </location>
</feature>
<protein>
    <submittedName>
        <fullName evidence="3">ExeM/NucH family extracellular endonuclease</fullName>
    </submittedName>
</protein>
<dbReference type="PANTHER" id="PTHR42834">
    <property type="entry name" value="ENDONUCLEASE/EXONUCLEASE/PHOSPHATASE FAMILY PROTEIN (AFU_ORTHOLOGUE AFUA_3G09210)"/>
    <property type="match status" value="1"/>
</dbReference>
<dbReference type="SUPFAM" id="SSF56219">
    <property type="entry name" value="DNase I-like"/>
    <property type="match status" value="1"/>
</dbReference>
<dbReference type="RefSeq" id="WP_227520938.1">
    <property type="nucleotide sequence ID" value="NZ_JBHTBD010000002.1"/>
</dbReference>
<evidence type="ECO:0000313" key="3">
    <source>
        <dbReference type="EMBL" id="MFC7294665.1"/>
    </source>
</evidence>
<feature type="domain" description="Endonuclease/exonuclease/phosphatase" evidence="2">
    <location>
        <begin position="287"/>
        <end position="542"/>
    </location>
</feature>
<dbReference type="InterPro" id="IPR036691">
    <property type="entry name" value="Endo/exonu/phosph_ase_sf"/>
</dbReference>
<keyword evidence="4" id="KW-1185">Reference proteome</keyword>
<dbReference type="CDD" id="cd04486">
    <property type="entry name" value="YhcR_OBF_like"/>
    <property type="match status" value="1"/>
</dbReference>
<dbReference type="NCBIfam" id="NF033681">
    <property type="entry name" value="ExeM_NucH_DNase"/>
    <property type="match status" value="1"/>
</dbReference>
<evidence type="ECO:0000313" key="4">
    <source>
        <dbReference type="Proteomes" id="UP001596506"/>
    </source>
</evidence>
<feature type="signal peptide" evidence="1">
    <location>
        <begin position="1"/>
        <end position="25"/>
    </location>
</feature>
<keyword evidence="3" id="KW-0255">Endonuclease</keyword>
<keyword evidence="1" id="KW-0732">Signal</keyword>
<dbReference type="InterPro" id="IPR005135">
    <property type="entry name" value="Endo/exonuclease/phosphatase"/>
</dbReference>
<dbReference type="PROSITE" id="PS51257">
    <property type="entry name" value="PROKAR_LIPOPROTEIN"/>
    <property type="match status" value="1"/>
</dbReference>
<dbReference type="PANTHER" id="PTHR42834:SF1">
    <property type="entry name" value="ENDONUCLEASE_EXONUCLEASE_PHOSPHATASE FAMILY PROTEIN (AFU_ORTHOLOGUE AFUA_3G09210)"/>
    <property type="match status" value="1"/>
</dbReference>
<gene>
    <name evidence="3" type="ORF">ACFQQA_08010</name>
</gene>
<proteinExistence type="predicted"/>
<reference evidence="4" key="1">
    <citation type="journal article" date="2019" name="Int. J. Syst. Evol. Microbiol.">
        <title>The Global Catalogue of Microorganisms (GCM) 10K type strain sequencing project: providing services to taxonomists for standard genome sequencing and annotation.</title>
        <authorList>
            <consortium name="The Broad Institute Genomics Platform"/>
            <consortium name="The Broad Institute Genome Sequencing Center for Infectious Disease"/>
            <person name="Wu L."/>
            <person name="Ma J."/>
        </authorList>
    </citation>
    <scope>NUCLEOTIDE SEQUENCE [LARGE SCALE GENOMIC DNA]</scope>
    <source>
        <strain evidence="4">CCUG 60559</strain>
    </source>
</reference>
<evidence type="ECO:0000259" key="2">
    <source>
        <dbReference type="Pfam" id="PF03372"/>
    </source>
</evidence>
<dbReference type="InterPro" id="IPR047971">
    <property type="entry name" value="ExeM-like"/>
</dbReference>
<dbReference type="Pfam" id="PF03372">
    <property type="entry name" value="Exo_endo_phos"/>
    <property type="match status" value="1"/>
</dbReference>
<accession>A0ABW2IV76</accession>
<dbReference type="GO" id="GO:0004519">
    <property type="term" value="F:endonuclease activity"/>
    <property type="evidence" value="ECO:0007669"/>
    <property type="project" value="UniProtKB-KW"/>
</dbReference>
<comment type="caution">
    <text evidence="3">The sequence shown here is derived from an EMBL/GenBank/DDBJ whole genome shotgun (WGS) entry which is preliminary data.</text>
</comment>